<evidence type="ECO:0000313" key="1">
    <source>
        <dbReference type="EMBL" id="KYC54505.1"/>
    </source>
</evidence>
<accession>A0A150JJ46</accession>
<comment type="caution">
    <text evidence="1">The sequence shown here is derived from an EMBL/GenBank/DDBJ whole genome shotgun (WGS) entry which is preliminary data.</text>
</comment>
<evidence type="ECO:0000313" key="2">
    <source>
        <dbReference type="EMBL" id="KYC57269.1"/>
    </source>
</evidence>
<reference evidence="1 3" key="1">
    <citation type="journal article" date="2016" name="ISME J.">
        <title>Chasing the elusive Euryarchaeota class WSA2: genomes reveal a uniquely fastidious methyl-reducing methanogen.</title>
        <authorList>
            <person name="Nobu M.K."/>
            <person name="Narihiro T."/>
            <person name="Kuroda K."/>
            <person name="Mei R."/>
            <person name="Liu W.T."/>
        </authorList>
    </citation>
    <scope>NUCLEOTIDE SEQUENCE [LARGE SCALE GENOMIC DNA]</scope>
    <source>
        <strain evidence="1">ADurb1013_Bin02101</strain>
        <strain evidence="2">ADurb1213_Bin02801</strain>
    </source>
</reference>
<accession>A0A150JGK1</accession>
<organism evidence="1 3">
    <name type="scientific">Candidatus Methanofastidiosum methylothiophilum</name>
    <dbReference type="NCBI Taxonomy" id="1705564"/>
    <lineage>
        <taxon>Archaea</taxon>
        <taxon>Methanobacteriati</taxon>
        <taxon>Methanobacteriota</taxon>
        <taxon>Stenosarchaea group</taxon>
        <taxon>Candidatus Methanofastidiosia</taxon>
        <taxon>Candidatus Methanofastidiosales</taxon>
        <taxon>Candidatus Methanofastidiosaceae</taxon>
        <taxon>Candidatus Methanofastidiosum</taxon>
    </lineage>
</organism>
<proteinExistence type="predicted"/>
<dbReference type="Gene3D" id="3.40.50.450">
    <property type="match status" value="1"/>
</dbReference>
<dbReference type="InterPro" id="IPR041164">
    <property type="entry name" value="LDcluster4"/>
</dbReference>
<dbReference type="AlphaFoldDB" id="A0A150JBH4"/>
<sequence length="145" mass="15559">MVLFSGACHGLPLEAVMGAKEVGGITVGVSPAINLKEHINNYNYPYHPDIFDSLIFTGSGYKGRNVTLVRSCDAVISVMGMIGTLNELTIAYDEKKIIGLCLGTGGVSDTFLDVLEKMGKSIDNIISSNKPSYLVEKIIESLNCL</sequence>
<dbReference type="SUPFAM" id="SSF102405">
    <property type="entry name" value="MCP/YpsA-like"/>
    <property type="match status" value="1"/>
</dbReference>
<gene>
    <name evidence="1" type="ORF">AN188_01004</name>
    <name evidence="2" type="ORF">APG09_01085</name>
</gene>
<protein>
    <submittedName>
        <fullName evidence="1">Uncharacterized protein</fullName>
    </submittedName>
</protein>
<dbReference type="Pfam" id="PF18306">
    <property type="entry name" value="LDcluster4"/>
    <property type="match status" value="1"/>
</dbReference>
<accession>A0A150JBH4</accession>
<dbReference type="EMBL" id="LNJE01000012">
    <property type="protein sequence ID" value="KYC57269.1"/>
    <property type="molecule type" value="Genomic_DNA"/>
</dbReference>
<name>A0A150JBH4_9EURY</name>
<dbReference type="EMBL" id="LNJB01000012">
    <property type="protein sequence ID" value="KYC54505.1"/>
    <property type="molecule type" value="Genomic_DNA"/>
</dbReference>
<dbReference type="Proteomes" id="UP000092420">
    <property type="component" value="Unassembled WGS sequence"/>
</dbReference>
<evidence type="ECO:0000313" key="3">
    <source>
        <dbReference type="Proteomes" id="UP000092420"/>
    </source>
</evidence>